<comment type="caution">
    <text evidence="4">The sequence shown here is derived from an EMBL/GenBank/DDBJ whole genome shotgun (WGS) entry which is preliminary data.</text>
</comment>
<proteinExistence type="predicted"/>
<evidence type="ECO:0000313" key="4">
    <source>
        <dbReference type="EMBL" id="TKR59364.1"/>
    </source>
</evidence>
<feature type="compositionally biased region" description="Polar residues" evidence="1">
    <location>
        <begin position="1095"/>
        <end position="1109"/>
    </location>
</feature>
<feature type="signal peptide" evidence="3">
    <location>
        <begin position="1"/>
        <end position="20"/>
    </location>
</feature>
<feature type="region of interest" description="Disordered" evidence="1">
    <location>
        <begin position="188"/>
        <end position="214"/>
    </location>
</feature>
<keyword evidence="5" id="KW-1185">Reference proteome</keyword>
<keyword evidence="2" id="KW-0812">Transmembrane</keyword>
<evidence type="ECO:0000256" key="3">
    <source>
        <dbReference type="SAM" id="SignalP"/>
    </source>
</evidence>
<dbReference type="Gene3D" id="1.20.1070.10">
    <property type="entry name" value="Rhodopsin 7-helix transmembrane proteins"/>
    <property type="match status" value="1"/>
</dbReference>
<feature type="compositionally biased region" description="Polar residues" evidence="1">
    <location>
        <begin position="1014"/>
        <end position="1036"/>
    </location>
</feature>
<evidence type="ECO:0000313" key="5">
    <source>
        <dbReference type="Proteomes" id="UP000298663"/>
    </source>
</evidence>
<feature type="compositionally biased region" description="Acidic residues" evidence="1">
    <location>
        <begin position="949"/>
        <end position="962"/>
    </location>
</feature>
<protein>
    <recommendedName>
        <fullName evidence="6">G-protein coupled receptors family 2 profile 2 domain-containing protein</fullName>
    </recommendedName>
</protein>
<keyword evidence="2" id="KW-1133">Transmembrane helix</keyword>
<keyword evidence="2" id="KW-0472">Membrane</keyword>
<accession>A0A4U5LTG9</accession>
<feature type="transmembrane region" description="Helical" evidence="2">
    <location>
        <begin position="646"/>
        <end position="667"/>
    </location>
</feature>
<dbReference type="Proteomes" id="UP000298663">
    <property type="component" value="Unassembled WGS sequence"/>
</dbReference>
<feature type="region of interest" description="Disordered" evidence="1">
    <location>
        <begin position="1297"/>
        <end position="1325"/>
    </location>
</feature>
<sequence length="1325" mass="148544">MYSAIFVASLLVPYFACVSSKFEFCDDAVFTSWTDVSDPMLDFSYVVSAWSNTGNKMMVMYSDLKPSEFSGELTISIQNSAVKKYLSISEPQSEELNPGDIVVESNGMFKALRKYSDGFLFLTFPNCVEVWAEKISSLWQCTDNIGITRCICYRCVSSIPCPDCTVRSTTPTTLVATLSSTQSEHFSSSTTSITTSSSNLTQSTTTPKPPLISYPNAQPGLQDLTNYSVTRGNVNTVLNDSLKYSRQGSGLSADDMTCLSLVMLKCSLLPNASKDVATLLFENVNYLQGASRETFAESNMPGKGDGSTQRILNAVYNTVYNLEHPNFEYLNGTQLGLRATDSDEDSLSISHDGNSFSKGHSESSTASITITPDALKGGTRAYVAYYATNKLFIPAKVTYSSSEAYGKAVSNDAEAKNKQEETTNQQNDKKYFASMNHKEKCSHTLSPSNKDPVLTGTVLGKTTSRSVFTENKTSKDKQIQAVITYNKEKALHPLHAAYVVSWWNKDESAWSKDKQCEMVTKTGKIVAHCYHLTDFTLLENGMKNDPMVCYPSLEGIAYFLNICSIVCLIVFLIFRSTRFLRKLNQIHGASTKQVLINRFLHRIDANEPILEDLMYCFFLLVFYVFFTCFKDQRSAHSACEVMGGISYFLFLCIPFQIFIFAVGDVAIRLQYKKFGKWCSPALALGISVALSFVITVGLGAGTDFFKREDQFCWIRPTYIVPGIVLPLVFVFSIGLMSTATVAWHFFDNRRVTNDLNTWQAKRERYLRIARIVQMQLHLGLPWLFQFGSLAFPYVTAWHFLFSSTNDSQGIIHLAIFFLFEKIEKMRLEHAEDRSEVDEKEKIKQEKFDRNLLENHFEAEQSFKRTSRKRIDANEENYEVVHYREREVVERSEVKKVSLEKRISQTTQYDAPGKSYAEILERLKKEGYPRPLMVELTIPNQSVEENWEHVEDDWKEAEEEEVKNEDTDSSGPSGQDCVVVHPVSLCRKNSEEKPARKMNVGRVPSYKPPPLPLHNNLQESGSRPSHLDAQNSSQPESKSGLGIVPSHEPPSPPAHRHIYESEQSDLERVPSYELPPVSALPEDGLHDRDEDKPYTDITNLNQTREPSSETPGPPRSEHVETPPSPMARNYESEQSNLERVSPYALPPVSASPNDDSPVLNEVQLYSGSDHLKETASENLDLTTVPSSGPPVPPHLKHPGTPTPTTSTKQEFRDFYDPPVSPAISLLAHKQQSAEIEWLHKLGSDNSSSYDNPGHAPIGAYDALPTRANEGPQWAIYDAIASPDSRDDRAFSHPVKTALDRVPSYAPPLPPPANLANPLRRQDNIDE</sequence>
<dbReference type="InterPro" id="IPR053066">
    <property type="entry name" value="ADGR_G7"/>
</dbReference>
<organism evidence="4 5">
    <name type="scientific">Steinernema carpocapsae</name>
    <name type="common">Entomopathogenic nematode</name>
    <dbReference type="NCBI Taxonomy" id="34508"/>
    <lineage>
        <taxon>Eukaryota</taxon>
        <taxon>Metazoa</taxon>
        <taxon>Ecdysozoa</taxon>
        <taxon>Nematoda</taxon>
        <taxon>Chromadorea</taxon>
        <taxon>Rhabditida</taxon>
        <taxon>Tylenchina</taxon>
        <taxon>Panagrolaimomorpha</taxon>
        <taxon>Strongyloidoidea</taxon>
        <taxon>Steinernematidae</taxon>
        <taxon>Steinernema</taxon>
    </lineage>
</organism>
<reference evidence="4 5" key="2">
    <citation type="journal article" date="2019" name="G3 (Bethesda)">
        <title>Hybrid Assembly of the Genome of the Entomopathogenic Nematode Steinernema carpocapsae Identifies the X-Chromosome.</title>
        <authorList>
            <person name="Serra L."/>
            <person name="Macchietto M."/>
            <person name="Macias-Munoz A."/>
            <person name="McGill C.J."/>
            <person name="Rodriguez I.M."/>
            <person name="Rodriguez B."/>
            <person name="Murad R."/>
            <person name="Mortazavi A."/>
        </authorList>
    </citation>
    <scope>NUCLEOTIDE SEQUENCE [LARGE SCALE GENOMIC DNA]</scope>
    <source>
        <strain evidence="4 5">ALL</strain>
    </source>
</reference>
<dbReference type="EMBL" id="AZBU02000012">
    <property type="protein sequence ID" value="TKR59364.1"/>
    <property type="molecule type" value="Genomic_DNA"/>
</dbReference>
<feature type="compositionally biased region" description="Basic and acidic residues" evidence="1">
    <location>
        <begin position="1056"/>
        <end position="1069"/>
    </location>
</feature>
<gene>
    <name evidence="4" type="ORF">L596_029046</name>
</gene>
<evidence type="ECO:0000256" key="2">
    <source>
        <dbReference type="SAM" id="Phobius"/>
    </source>
</evidence>
<dbReference type="PANTHER" id="PTHR47767">
    <property type="entry name" value="ADHESION G PROTEIN-COUPLED RECEPTOR G7"/>
    <property type="match status" value="1"/>
</dbReference>
<feature type="transmembrane region" description="Helical" evidence="2">
    <location>
        <begin position="609"/>
        <end position="626"/>
    </location>
</feature>
<feature type="chain" id="PRO_5020239533" description="G-protein coupled receptors family 2 profile 2 domain-containing protein" evidence="3">
    <location>
        <begin position="21"/>
        <end position="1325"/>
    </location>
</feature>
<feature type="compositionally biased region" description="Low complexity" evidence="1">
    <location>
        <begin position="188"/>
        <end position="206"/>
    </location>
</feature>
<feature type="transmembrane region" description="Helical" evidence="2">
    <location>
        <begin position="718"/>
        <end position="746"/>
    </location>
</feature>
<feature type="transmembrane region" description="Helical" evidence="2">
    <location>
        <begin position="556"/>
        <end position="574"/>
    </location>
</feature>
<evidence type="ECO:0008006" key="6">
    <source>
        <dbReference type="Google" id="ProtNLM"/>
    </source>
</evidence>
<feature type="compositionally biased region" description="Basic and acidic residues" evidence="1">
    <location>
        <begin position="1082"/>
        <end position="1093"/>
    </location>
</feature>
<evidence type="ECO:0000256" key="1">
    <source>
        <dbReference type="SAM" id="MobiDB-lite"/>
    </source>
</evidence>
<feature type="transmembrane region" description="Helical" evidence="2">
    <location>
        <begin position="679"/>
        <end position="698"/>
    </location>
</feature>
<dbReference type="OrthoDB" id="5853840at2759"/>
<feature type="region of interest" description="Disordered" evidence="1">
    <location>
        <begin position="343"/>
        <end position="364"/>
    </location>
</feature>
<feature type="compositionally biased region" description="Polar residues" evidence="1">
    <location>
        <begin position="347"/>
        <end position="364"/>
    </location>
</feature>
<keyword evidence="3" id="KW-0732">Signal</keyword>
<dbReference type="PANTHER" id="PTHR47767:SF1">
    <property type="entry name" value="ADHESION G PROTEIN-COUPLED RECEPTOR G7"/>
    <property type="match status" value="1"/>
</dbReference>
<name>A0A4U5LTG9_STECR</name>
<feature type="region of interest" description="Disordered" evidence="1">
    <location>
        <begin position="943"/>
        <end position="1214"/>
    </location>
</feature>
<dbReference type="STRING" id="34508.A0A4U5LTG9"/>
<reference evidence="4 5" key="1">
    <citation type="journal article" date="2015" name="Genome Biol.">
        <title>Comparative genomics of Steinernema reveals deeply conserved gene regulatory networks.</title>
        <authorList>
            <person name="Dillman A.R."/>
            <person name="Macchietto M."/>
            <person name="Porter C.F."/>
            <person name="Rogers A."/>
            <person name="Williams B."/>
            <person name="Antoshechkin I."/>
            <person name="Lee M.M."/>
            <person name="Goodwin Z."/>
            <person name="Lu X."/>
            <person name="Lewis E.E."/>
            <person name="Goodrich-Blair H."/>
            <person name="Stock S.P."/>
            <person name="Adams B.J."/>
            <person name="Sternberg P.W."/>
            <person name="Mortazavi A."/>
        </authorList>
    </citation>
    <scope>NUCLEOTIDE SEQUENCE [LARGE SCALE GENOMIC DNA]</scope>
    <source>
        <strain evidence="4 5">ALL</strain>
    </source>
</reference>